<evidence type="ECO:0000313" key="10">
    <source>
        <dbReference type="Proteomes" id="UP001177670"/>
    </source>
</evidence>
<keyword evidence="2" id="KW-0472">Membrane</keyword>
<evidence type="ECO:0000256" key="6">
    <source>
        <dbReference type="ARBA" id="ARBA00023319"/>
    </source>
</evidence>
<keyword evidence="4" id="KW-0675">Receptor</keyword>
<reference evidence="9" key="1">
    <citation type="submission" date="2021-10" db="EMBL/GenBank/DDBJ databases">
        <title>Melipona bicolor Genome sequencing and assembly.</title>
        <authorList>
            <person name="Araujo N.S."/>
            <person name="Arias M.C."/>
        </authorList>
    </citation>
    <scope>NUCLEOTIDE SEQUENCE</scope>
    <source>
        <strain evidence="9">USP_2M_L1-L4_2017</strain>
        <tissue evidence="9">Whole body</tissue>
    </source>
</reference>
<name>A0AA40FWX0_9HYME</name>
<evidence type="ECO:0000259" key="8">
    <source>
        <dbReference type="Pfam" id="PF25609"/>
    </source>
</evidence>
<comment type="caution">
    <text evidence="9">The sequence shown here is derived from an EMBL/GenBank/DDBJ whole genome shotgun (WGS) entry which is preliminary data.</text>
</comment>
<dbReference type="Gene3D" id="2.60.40.10">
    <property type="entry name" value="Immunoglobulins"/>
    <property type="match status" value="1"/>
</dbReference>
<feature type="domain" description="Netrin receptor UNC5A-D-like N-terminal" evidence="8">
    <location>
        <begin position="63"/>
        <end position="94"/>
    </location>
</feature>
<protein>
    <recommendedName>
        <fullName evidence="8">Netrin receptor UNC5A-D-like N-terminal domain-containing protein</fullName>
    </recommendedName>
</protein>
<keyword evidence="6" id="KW-0393">Immunoglobulin domain</keyword>
<sequence>MELKISILLLALLRLACTLENTKEEEDDAEEDDEENYPVDDYDYGDYDTATITSDIDLIVGGSLPIFLAEPVDTFVVKGKPATLHCRAAHALQVRKTGSLATEHVINCSIYEFELVRASQKSN</sequence>
<dbReference type="InterPro" id="IPR013783">
    <property type="entry name" value="Ig-like_fold"/>
</dbReference>
<dbReference type="EMBL" id="JAHYIQ010000013">
    <property type="protein sequence ID" value="KAK1126883.1"/>
    <property type="molecule type" value="Genomic_DNA"/>
</dbReference>
<accession>A0AA40FWX0</accession>
<organism evidence="9 10">
    <name type="scientific">Melipona bicolor</name>
    <dbReference type="NCBI Taxonomy" id="60889"/>
    <lineage>
        <taxon>Eukaryota</taxon>
        <taxon>Metazoa</taxon>
        <taxon>Ecdysozoa</taxon>
        <taxon>Arthropoda</taxon>
        <taxon>Hexapoda</taxon>
        <taxon>Insecta</taxon>
        <taxon>Pterygota</taxon>
        <taxon>Neoptera</taxon>
        <taxon>Endopterygota</taxon>
        <taxon>Hymenoptera</taxon>
        <taxon>Apocrita</taxon>
        <taxon>Aculeata</taxon>
        <taxon>Apoidea</taxon>
        <taxon>Anthophila</taxon>
        <taxon>Apidae</taxon>
        <taxon>Melipona</taxon>
    </lineage>
</organism>
<evidence type="ECO:0000256" key="5">
    <source>
        <dbReference type="ARBA" id="ARBA00023180"/>
    </source>
</evidence>
<evidence type="ECO:0000256" key="4">
    <source>
        <dbReference type="ARBA" id="ARBA00023170"/>
    </source>
</evidence>
<keyword evidence="3" id="KW-1015">Disulfide bond</keyword>
<evidence type="ECO:0000256" key="2">
    <source>
        <dbReference type="ARBA" id="ARBA00023136"/>
    </source>
</evidence>
<dbReference type="InterPro" id="IPR057755">
    <property type="entry name" value="UNC5A-D-like_N"/>
</dbReference>
<feature type="signal peptide" evidence="7">
    <location>
        <begin position="1"/>
        <end position="18"/>
    </location>
</feature>
<evidence type="ECO:0000256" key="1">
    <source>
        <dbReference type="ARBA" id="ARBA00004479"/>
    </source>
</evidence>
<dbReference type="Proteomes" id="UP001177670">
    <property type="component" value="Unassembled WGS sequence"/>
</dbReference>
<keyword evidence="10" id="KW-1185">Reference proteome</keyword>
<keyword evidence="7" id="KW-0732">Signal</keyword>
<evidence type="ECO:0000256" key="3">
    <source>
        <dbReference type="ARBA" id="ARBA00023157"/>
    </source>
</evidence>
<gene>
    <name evidence="9" type="ORF">K0M31_004504</name>
</gene>
<comment type="subcellular location">
    <subcellularLocation>
        <location evidence="1">Membrane</location>
        <topology evidence="1">Single-pass type I membrane protein</topology>
    </subcellularLocation>
</comment>
<evidence type="ECO:0000256" key="7">
    <source>
        <dbReference type="SAM" id="SignalP"/>
    </source>
</evidence>
<feature type="chain" id="PRO_5041335810" description="Netrin receptor UNC5A-D-like N-terminal domain-containing protein" evidence="7">
    <location>
        <begin position="19"/>
        <end position="123"/>
    </location>
</feature>
<dbReference type="AlphaFoldDB" id="A0AA40FWX0"/>
<keyword evidence="5" id="KW-0325">Glycoprotein</keyword>
<evidence type="ECO:0000313" key="9">
    <source>
        <dbReference type="EMBL" id="KAK1126883.1"/>
    </source>
</evidence>
<proteinExistence type="predicted"/>
<dbReference type="Pfam" id="PF25609">
    <property type="entry name" value="Unc5_NetrinR_N"/>
    <property type="match status" value="1"/>
</dbReference>